<feature type="non-terminal residue" evidence="2">
    <location>
        <position position="1"/>
    </location>
</feature>
<gene>
    <name evidence="2" type="ORF">AVDCRST_MAG62-934</name>
</gene>
<reference evidence="2" key="1">
    <citation type="submission" date="2020-02" db="EMBL/GenBank/DDBJ databases">
        <authorList>
            <person name="Meier V. D."/>
        </authorList>
    </citation>
    <scope>NUCLEOTIDE SEQUENCE</scope>
    <source>
        <strain evidence="2">AVDCRST_MAG62</strain>
    </source>
</reference>
<proteinExistence type="predicted"/>
<accession>A0A6J4T9S8</accession>
<dbReference type="EMBL" id="CADCWB010000117">
    <property type="protein sequence ID" value="CAA9517917.1"/>
    <property type="molecule type" value="Genomic_DNA"/>
</dbReference>
<organism evidence="2">
    <name type="scientific">uncultured Sphingomonas sp</name>
    <dbReference type="NCBI Taxonomy" id="158754"/>
    <lineage>
        <taxon>Bacteria</taxon>
        <taxon>Pseudomonadati</taxon>
        <taxon>Pseudomonadota</taxon>
        <taxon>Alphaproteobacteria</taxon>
        <taxon>Sphingomonadales</taxon>
        <taxon>Sphingomonadaceae</taxon>
        <taxon>Sphingomonas</taxon>
        <taxon>environmental samples</taxon>
    </lineage>
</organism>
<evidence type="ECO:0000313" key="2">
    <source>
        <dbReference type="EMBL" id="CAA9517917.1"/>
    </source>
</evidence>
<evidence type="ECO:0000256" key="1">
    <source>
        <dbReference type="SAM" id="MobiDB-lite"/>
    </source>
</evidence>
<name>A0A6J4T9S8_9SPHN</name>
<feature type="non-terminal residue" evidence="2">
    <location>
        <position position="51"/>
    </location>
</feature>
<dbReference type="AlphaFoldDB" id="A0A6J4T9S8"/>
<protein>
    <submittedName>
        <fullName evidence="2">Uncharacterized protein</fullName>
    </submittedName>
</protein>
<feature type="region of interest" description="Disordered" evidence="1">
    <location>
        <begin position="1"/>
        <end position="25"/>
    </location>
</feature>
<feature type="compositionally biased region" description="Basic residues" evidence="1">
    <location>
        <begin position="8"/>
        <end position="18"/>
    </location>
</feature>
<sequence>CEGETGRRSRLFRQRKGSPRREVVRQRWSDQRRCAGLKAPLEERRQPVRGC</sequence>